<evidence type="ECO:0000256" key="4">
    <source>
        <dbReference type="PROSITE-ProRule" id="PRU00433"/>
    </source>
</evidence>
<dbReference type="InterPro" id="IPR000674">
    <property type="entry name" value="Ald_Oxase/Xan_DH_a/b"/>
</dbReference>
<dbReference type="EMBL" id="JASZYV010000004">
    <property type="protein sequence ID" value="MDM0046635.1"/>
    <property type="molecule type" value="Genomic_DNA"/>
</dbReference>
<evidence type="ECO:0000313" key="7">
    <source>
        <dbReference type="EMBL" id="MDM0046635.1"/>
    </source>
</evidence>
<dbReference type="Pfam" id="PF00034">
    <property type="entry name" value="Cytochrom_C"/>
    <property type="match status" value="1"/>
</dbReference>
<dbReference type="InterPro" id="IPR046867">
    <property type="entry name" value="AldOxase/xan_DH_MoCoBD2"/>
</dbReference>
<evidence type="ECO:0000259" key="6">
    <source>
        <dbReference type="PROSITE" id="PS51007"/>
    </source>
</evidence>
<keyword evidence="1 4" id="KW-0349">Heme</keyword>
<dbReference type="RefSeq" id="WP_286661753.1">
    <property type="nucleotide sequence ID" value="NZ_JASZYV010000004.1"/>
</dbReference>
<name>A0ABT7NFA6_9BURK</name>
<gene>
    <name evidence="7" type="ORF">QTH91_19250</name>
</gene>
<accession>A0ABT7NFA6</accession>
<sequence length="1274" mass="134661">MTGRAGQPRTRADFLAADGVLVVARDTPPPPPPAPGQPAAVAPNPAEGPEILLAVWDDGSISALNGHVDLGTGLRTSLAQIVAEELDAPFDRVHMVLGDTARAPNQGATIASASIQIHAAPLRQAAAQARAWLIERASEMLGAPPSMLRTRDGRVELEGGEHAIAYAQLVAGRRQHCMLSGDVALKAPQDYRIVGTSQARVDIPAKLAGELVFVHDMRLPGMLHGRVVRPPYAGADHGDFIGRTLESVDESSIAHIPGVRAVVVQGDFVGVVAEREELAEQAMRELVVRWKPWPGMPSLADVEGALRANPATQRLLVDEGDVDGALQAAARPMPRTYLWPFQMHASIGPSCAVAHWCAQDEAGATRLRVWAGTQNPHVLRRDLAQLAELDELAVDVVRMEAAGCYGRNGADDAAADAALLARAVGAPVRVQLTREQEHAWEPKGAAQLMQVRGGLDAQGGVAAYDFETSYPSNGAPTLALLLTGRVEAKAQAFEMGDRTARPPYEFGNLRVKVNDMAPIVRASWLRGVSALPNAFAHESYVDELATAAGVDPVAFRLRHLHDPRAVDLVRATADKAGWRPRIGPQENSDGGLGPGGDILFGQGFAYARYVHSKWPGFGAAWSAWVADVEVNRKTGEVHVRRVVVGHDAGLVVNPAGVEHQVHGNVIQATSRALKEQVRFAPEPTPPAAGTSASAGELAPIPGQLPAGVVASREWGSYPILNFREVPVIEVLQVPRPGEAPLGAGESASVPGTAAIANAIFDATGIRFRAPPFTPEVVRAALHPLAAPPAGGGSAGAHGANAGAAATPPDRAGEHARSSAPANAPWPRRRAWWATAGALIVGGLGAIAGLLGWRPSIAPVTITTPVFSDATIERGRVLAALGDCAVCHTAPGGAVNAGGRPMQTPFGTIYSTNLTPDAQTGLGHWSFSAFQRAMREGISRDGHHLYPVFPYTDFAKTSDDDLTALYAYFMSLPPVRSETPPAELQFPFGMRPLMGVWNALFHDPAPYAPQPDRSAQWNRGAYLVEGLGHCGACHTPRNAMGAEQTGQSHFAGALVDGWEAPPLTALASKSAVPWTADALYRYLRHGYSAEHGAAGGPMAQVVRELAAVPDEDVRAMATYLASFQGDTSEAQARQLAQQAVRRASQMQPTPGVAQRLFDGACAACHHDGDGPTLIGANVPLALNSNLTSARPDNLLRTLLEGVREPATRDIGFMPSFAEVLDDAQIVELASWMRARFAPQEAPWPDLARSVREARAAATHEAAAQLRASTPSAAGR</sequence>
<dbReference type="PANTHER" id="PTHR47495">
    <property type="entry name" value="ALDEHYDE DEHYDROGENASE"/>
    <property type="match status" value="1"/>
</dbReference>
<dbReference type="Gene3D" id="3.30.365.10">
    <property type="entry name" value="Aldehyde oxidase/xanthine dehydrogenase, molybdopterin binding domain"/>
    <property type="match status" value="4"/>
</dbReference>
<dbReference type="InterPro" id="IPR009056">
    <property type="entry name" value="Cyt_c-like_dom"/>
</dbReference>
<feature type="region of interest" description="Disordered" evidence="5">
    <location>
        <begin position="22"/>
        <end position="45"/>
    </location>
</feature>
<proteinExistence type="predicted"/>
<keyword evidence="8" id="KW-1185">Reference proteome</keyword>
<evidence type="ECO:0000256" key="5">
    <source>
        <dbReference type="SAM" id="MobiDB-lite"/>
    </source>
</evidence>
<evidence type="ECO:0000256" key="1">
    <source>
        <dbReference type="ARBA" id="ARBA00022617"/>
    </source>
</evidence>
<dbReference type="InterPro" id="IPR036856">
    <property type="entry name" value="Ald_Oxase/Xan_DH_a/b_sf"/>
</dbReference>
<keyword evidence="3 4" id="KW-0408">Iron</keyword>
<dbReference type="SUPFAM" id="SSF46626">
    <property type="entry name" value="Cytochrome c"/>
    <property type="match status" value="3"/>
</dbReference>
<dbReference type="SMART" id="SM01008">
    <property type="entry name" value="Ald_Xan_dh_C"/>
    <property type="match status" value="1"/>
</dbReference>
<feature type="domain" description="Cytochrome c" evidence="6">
    <location>
        <begin position="869"/>
        <end position="972"/>
    </location>
</feature>
<dbReference type="Gene3D" id="3.90.1170.50">
    <property type="entry name" value="Aldehyde oxidase/xanthine dehydrogenase, a/b hammerhead"/>
    <property type="match status" value="1"/>
</dbReference>
<comment type="caution">
    <text evidence="7">The sequence shown here is derived from an EMBL/GenBank/DDBJ whole genome shotgun (WGS) entry which is preliminary data.</text>
</comment>
<dbReference type="Gene3D" id="1.10.760.10">
    <property type="entry name" value="Cytochrome c-like domain"/>
    <property type="match status" value="3"/>
</dbReference>
<dbReference type="SUPFAM" id="SSF56003">
    <property type="entry name" value="Molybdenum cofactor-binding domain"/>
    <property type="match status" value="2"/>
</dbReference>
<feature type="region of interest" description="Disordered" evidence="5">
    <location>
        <begin position="788"/>
        <end position="823"/>
    </location>
</feature>
<dbReference type="InterPro" id="IPR036909">
    <property type="entry name" value="Cyt_c-like_dom_sf"/>
</dbReference>
<dbReference type="PROSITE" id="PS51007">
    <property type="entry name" value="CYTC"/>
    <property type="match status" value="3"/>
</dbReference>
<dbReference type="InterPro" id="IPR052516">
    <property type="entry name" value="N-heterocyclic_Hydroxylase"/>
</dbReference>
<dbReference type="Pfam" id="PF02738">
    <property type="entry name" value="MoCoBD_1"/>
    <property type="match status" value="1"/>
</dbReference>
<organism evidence="7 8">
    <name type="scientific">Variovorax dokdonensis</name>
    <dbReference type="NCBI Taxonomy" id="344883"/>
    <lineage>
        <taxon>Bacteria</taxon>
        <taxon>Pseudomonadati</taxon>
        <taxon>Pseudomonadota</taxon>
        <taxon>Betaproteobacteria</taxon>
        <taxon>Burkholderiales</taxon>
        <taxon>Comamonadaceae</taxon>
        <taxon>Variovorax</taxon>
    </lineage>
</organism>
<dbReference type="Pfam" id="PF20256">
    <property type="entry name" value="MoCoBD_2"/>
    <property type="match status" value="2"/>
</dbReference>
<protein>
    <submittedName>
        <fullName evidence="7">Molybdopterin-dependent oxidoreductase</fullName>
    </submittedName>
</protein>
<feature type="domain" description="Cytochrome c" evidence="6">
    <location>
        <begin position="1014"/>
        <end position="1123"/>
    </location>
</feature>
<keyword evidence="2 4" id="KW-0479">Metal-binding</keyword>
<evidence type="ECO:0000256" key="2">
    <source>
        <dbReference type="ARBA" id="ARBA00022723"/>
    </source>
</evidence>
<feature type="compositionally biased region" description="Pro residues" evidence="5">
    <location>
        <begin position="27"/>
        <end position="36"/>
    </location>
</feature>
<feature type="compositionally biased region" description="Low complexity" evidence="5">
    <location>
        <begin position="796"/>
        <end position="809"/>
    </location>
</feature>
<dbReference type="InterPro" id="IPR008274">
    <property type="entry name" value="AldOxase/xan_DH_MoCoBD1"/>
</dbReference>
<dbReference type="Proteomes" id="UP001174908">
    <property type="component" value="Unassembled WGS sequence"/>
</dbReference>
<evidence type="ECO:0000313" key="8">
    <source>
        <dbReference type="Proteomes" id="UP001174908"/>
    </source>
</evidence>
<feature type="domain" description="Cytochrome c" evidence="6">
    <location>
        <begin position="1147"/>
        <end position="1235"/>
    </location>
</feature>
<dbReference type="SUPFAM" id="SSF54665">
    <property type="entry name" value="CO dehydrogenase molybdoprotein N-domain-like"/>
    <property type="match status" value="1"/>
</dbReference>
<dbReference type="InterPro" id="IPR037165">
    <property type="entry name" value="AldOxase/xan_DH_Mopterin-bd_sf"/>
</dbReference>
<dbReference type="PANTHER" id="PTHR47495:SF1">
    <property type="entry name" value="BLL3820 PROTEIN"/>
    <property type="match status" value="1"/>
</dbReference>
<evidence type="ECO:0000256" key="3">
    <source>
        <dbReference type="ARBA" id="ARBA00023004"/>
    </source>
</evidence>
<dbReference type="Pfam" id="PF13442">
    <property type="entry name" value="Cytochrome_CBB3"/>
    <property type="match status" value="1"/>
</dbReference>
<reference evidence="7" key="1">
    <citation type="submission" date="2023-06" db="EMBL/GenBank/DDBJ databases">
        <authorList>
            <person name="Jiang Y."/>
            <person name="Liu Q."/>
        </authorList>
    </citation>
    <scope>NUCLEOTIDE SEQUENCE</scope>
    <source>
        <strain evidence="7">CGMCC 1.12089</strain>
    </source>
</reference>